<accession>A0A0R2K8T0</accession>
<dbReference type="Proteomes" id="UP000182818">
    <property type="component" value="Unassembled WGS sequence"/>
</dbReference>
<protein>
    <submittedName>
        <fullName evidence="3">Phosphosugar isomerase</fullName>
    </submittedName>
    <submittedName>
        <fullName evidence="4">SIS domain-containing protein</fullName>
    </submittedName>
</protein>
<dbReference type="InterPro" id="IPR035490">
    <property type="entry name" value="GlmS/FrlB_SIS"/>
</dbReference>
<dbReference type="GO" id="GO:0006002">
    <property type="term" value="P:fructose 6-phosphate metabolic process"/>
    <property type="evidence" value="ECO:0007669"/>
    <property type="project" value="TreeGrafter"/>
</dbReference>
<dbReference type="GeneID" id="76042581"/>
<dbReference type="GO" id="GO:0004360">
    <property type="term" value="F:glutamine-fructose-6-phosphate transaminase (isomerizing) activity"/>
    <property type="evidence" value="ECO:0007669"/>
    <property type="project" value="TreeGrafter"/>
</dbReference>
<dbReference type="Pfam" id="PF01380">
    <property type="entry name" value="SIS"/>
    <property type="match status" value="1"/>
</dbReference>
<dbReference type="GO" id="GO:0006487">
    <property type="term" value="P:protein N-linked glycosylation"/>
    <property type="evidence" value="ECO:0007669"/>
    <property type="project" value="TreeGrafter"/>
</dbReference>
<evidence type="ECO:0000313" key="4">
    <source>
        <dbReference type="EMBL" id="SER02015.1"/>
    </source>
</evidence>
<dbReference type="PANTHER" id="PTHR10937">
    <property type="entry name" value="GLUCOSAMINE--FRUCTOSE-6-PHOSPHATE AMINOTRANSFERASE, ISOMERIZING"/>
    <property type="match status" value="1"/>
</dbReference>
<dbReference type="EMBL" id="FOGK01000001">
    <property type="protein sequence ID" value="SER02015.1"/>
    <property type="molecule type" value="Genomic_DNA"/>
</dbReference>
<dbReference type="InterPro" id="IPR046348">
    <property type="entry name" value="SIS_dom_sf"/>
</dbReference>
<evidence type="ECO:0000313" key="3">
    <source>
        <dbReference type="EMBL" id="KRN83628.1"/>
    </source>
</evidence>
<evidence type="ECO:0000256" key="1">
    <source>
        <dbReference type="ARBA" id="ARBA00022737"/>
    </source>
</evidence>
<dbReference type="AlphaFoldDB" id="A0A0R2K8T0"/>
<name>A0A0R2K8T0_9LACO</name>
<dbReference type="PATRIC" id="fig|319653.3.peg.97"/>
<dbReference type="EMBL" id="JQBY01000001">
    <property type="protein sequence ID" value="KRN83628.1"/>
    <property type="molecule type" value="Genomic_DNA"/>
</dbReference>
<evidence type="ECO:0000259" key="2">
    <source>
        <dbReference type="PROSITE" id="PS51464"/>
    </source>
</evidence>
<dbReference type="Proteomes" id="UP000051749">
    <property type="component" value="Unassembled WGS sequence"/>
</dbReference>
<dbReference type="Gene3D" id="3.40.50.10490">
    <property type="entry name" value="Glucose-6-phosphate isomerase like protein, domain 1"/>
    <property type="match status" value="2"/>
</dbReference>
<reference evidence="3 5" key="1">
    <citation type="journal article" date="2015" name="Genome Announc.">
        <title>Expanding the biotechnology potential of lactobacilli through comparative genomics of 213 strains and associated genera.</title>
        <authorList>
            <person name="Sun Z."/>
            <person name="Harris H.M."/>
            <person name="McCann A."/>
            <person name="Guo C."/>
            <person name="Argimon S."/>
            <person name="Zhang W."/>
            <person name="Yang X."/>
            <person name="Jeffery I.B."/>
            <person name="Cooney J.C."/>
            <person name="Kagawa T.F."/>
            <person name="Liu W."/>
            <person name="Song Y."/>
            <person name="Salvetti E."/>
            <person name="Wrobel A."/>
            <person name="Rasinkangas P."/>
            <person name="Parkhill J."/>
            <person name="Rea M.C."/>
            <person name="O'Sullivan O."/>
            <person name="Ritari J."/>
            <person name="Douillard F.P."/>
            <person name="Paul Ross R."/>
            <person name="Yang R."/>
            <person name="Briner A.E."/>
            <person name="Felis G.E."/>
            <person name="de Vos W.M."/>
            <person name="Barrangou R."/>
            <person name="Klaenhammer T.R."/>
            <person name="Caufield P.W."/>
            <person name="Cui Y."/>
            <person name="Zhang H."/>
            <person name="O'Toole P.W."/>
        </authorList>
    </citation>
    <scope>NUCLEOTIDE SEQUENCE [LARGE SCALE GENOMIC DNA]</scope>
    <source>
        <strain evidence="3 5">DSM 22301</strain>
    </source>
</reference>
<comment type="caution">
    <text evidence="3">The sequence shown here is derived from an EMBL/GenBank/DDBJ whole genome shotgun (WGS) entry which is preliminary data.</text>
</comment>
<evidence type="ECO:0000313" key="6">
    <source>
        <dbReference type="Proteomes" id="UP000182818"/>
    </source>
</evidence>
<dbReference type="RefSeq" id="WP_057804942.1">
    <property type="nucleotide sequence ID" value="NZ_BJYP01000001.1"/>
</dbReference>
<proteinExistence type="predicted"/>
<gene>
    <name evidence="3" type="ORF">IV87_GL000097</name>
    <name evidence="4" type="ORF">SAMN04487973_10170</name>
</gene>
<dbReference type="PANTHER" id="PTHR10937:SF17">
    <property type="entry name" value="GLUCOSAMINE-FRUCTOSE-6-PHOSPHATE AMINOTRANSFERASE"/>
    <property type="match status" value="1"/>
</dbReference>
<dbReference type="InterPro" id="IPR001347">
    <property type="entry name" value="SIS_dom"/>
</dbReference>
<dbReference type="InterPro" id="IPR035466">
    <property type="entry name" value="GlmS/AgaS_SIS"/>
</dbReference>
<dbReference type="CDD" id="cd05009">
    <property type="entry name" value="SIS_GlmS_GlmD_2"/>
    <property type="match status" value="1"/>
</dbReference>
<keyword evidence="6" id="KW-1185">Reference proteome</keyword>
<keyword evidence="1" id="KW-0677">Repeat</keyword>
<organism evidence="3 5">
    <name type="scientific">Pediococcus ethanolidurans</name>
    <dbReference type="NCBI Taxonomy" id="319653"/>
    <lineage>
        <taxon>Bacteria</taxon>
        <taxon>Bacillati</taxon>
        <taxon>Bacillota</taxon>
        <taxon>Bacilli</taxon>
        <taxon>Lactobacillales</taxon>
        <taxon>Lactobacillaceae</taxon>
        <taxon>Pediococcus</taxon>
    </lineage>
</organism>
<dbReference type="GO" id="GO:0097367">
    <property type="term" value="F:carbohydrate derivative binding"/>
    <property type="evidence" value="ECO:0007669"/>
    <property type="project" value="InterPro"/>
</dbReference>
<dbReference type="SUPFAM" id="SSF53697">
    <property type="entry name" value="SIS domain"/>
    <property type="match status" value="1"/>
</dbReference>
<sequence length="358" mass="40463">MIKMIKYVKETPDILISILENNERMLSVVNQYLHKTTIQRIYIVGSGTSCHAGISAKKFLEHILKVQVTPLFPNEFINEITEDGPQTLFIGISQSGASVSTINALKEAKARGDMCITVVGEKNTDVEEVGDVNVFMDCGIETSSAKTKGYEATVLTLFLLGLSYGFQNEYFSIDVYHNYIRNIRRMIINLQSVIDESILWAKDTAVELLDKKSFRVIGDQNCMGTVMEGTLKLLETVRVGVSGYELEEFMHGGYNAIDKSSVLLIIENTQDQYYKRQLKLVNYLATKTDYQYSVSSDKNQNVRSLVLPFINDLYFSALEYIIPFQCLAYYISTEKGINPDIASDPEFHMKMGSKNLKK</sequence>
<dbReference type="GO" id="GO:0016853">
    <property type="term" value="F:isomerase activity"/>
    <property type="evidence" value="ECO:0007669"/>
    <property type="project" value="UniProtKB-KW"/>
</dbReference>
<dbReference type="PROSITE" id="PS51464">
    <property type="entry name" value="SIS"/>
    <property type="match status" value="1"/>
</dbReference>
<dbReference type="GO" id="GO:0006047">
    <property type="term" value="P:UDP-N-acetylglucosamine metabolic process"/>
    <property type="evidence" value="ECO:0007669"/>
    <property type="project" value="TreeGrafter"/>
</dbReference>
<dbReference type="OrthoDB" id="5150296at2"/>
<feature type="domain" description="SIS" evidence="2">
    <location>
        <begin position="28"/>
        <end position="176"/>
    </location>
</feature>
<dbReference type="STRING" id="319653.SAMN04487973_10170"/>
<reference evidence="4 6" key="2">
    <citation type="submission" date="2016-10" db="EMBL/GenBank/DDBJ databases">
        <authorList>
            <person name="Varghese N."/>
            <person name="Submissions S."/>
        </authorList>
    </citation>
    <scope>NUCLEOTIDE SEQUENCE [LARGE SCALE GENOMIC DNA]</scope>
    <source>
        <strain evidence="4 6">CGMCC 1.3889</strain>
    </source>
</reference>
<keyword evidence="3" id="KW-0413">Isomerase</keyword>
<evidence type="ECO:0000313" key="5">
    <source>
        <dbReference type="Proteomes" id="UP000051749"/>
    </source>
</evidence>
<dbReference type="CDD" id="cd05008">
    <property type="entry name" value="SIS_GlmS_GlmD_1"/>
    <property type="match status" value="1"/>
</dbReference>